<organism evidence="1 2">
    <name type="scientific">Medicago truncatula</name>
    <name type="common">Barrel medic</name>
    <name type="synonym">Medicago tribuloides</name>
    <dbReference type="NCBI Taxonomy" id="3880"/>
    <lineage>
        <taxon>Eukaryota</taxon>
        <taxon>Viridiplantae</taxon>
        <taxon>Streptophyta</taxon>
        <taxon>Embryophyta</taxon>
        <taxon>Tracheophyta</taxon>
        <taxon>Spermatophyta</taxon>
        <taxon>Magnoliopsida</taxon>
        <taxon>eudicotyledons</taxon>
        <taxon>Gunneridae</taxon>
        <taxon>Pentapetalae</taxon>
        <taxon>rosids</taxon>
        <taxon>fabids</taxon>
        <taxon>Fabales</taxon>
        <taxon>Fabaceae</taxon>
        <taxon>Papilionoideae</taxon>
        <taxon>50 kb inversion clade</taxon>
        <taxon>NPAAA clade</taxon>
        <taxon>Hologalegina</taxon>
        <taxon>IRL clade</taxon>
        <taxon>Trifolieae</taxon>
        <taxon>Medicago</taxon>
    </lineage>
</organism>
<proteinExistence type="predicted"/>
<sequence length="79" mass="9083">MSLLQVPVAIDPLIESSVRLLMSLVQLIEEDMVRKETCLSEGRKEMCFDEFCFILRVNVSFCVWLRFSGVFSSVQAKMC</sequence>
<gene>
    <name evidence="1" type="ORF">MtrunA17_Chr8g0375051</name>
</gene>
<protein>
    <submittedName>
        <fullName evidence="1">Uncharacterized protein</fullName>
    </submittedName>
</protein>
<comment type="caution">
    <text evidence="1">The sequence shown here is derived from an EMBL/GenBank/DDBJ whole genome shotgun (WGS) entry which is preliminary data.</text>
</comment>
<reference evidence="2" key="1">
    <citation type="journal article" date="2018" name="Nat. Plants">
        <title>Whole-genome landscape of Medicago truncatula symbiotic genes.</title>
        <authorList>
            <person name="Pecrix Y."/>
            <person name="Staton S.E."/>
            <person name="Sallet E."/>
            <person name="Lelandais-Briere C."/>
            <person name="Moreau S."/>
            <person name="Carrere S."/>
            <person name="Blein T."/>
            <person name="Jardinaud M.F."/>
            <person name="Latrasse D."/>
            <person name="Zouine M."/>
            <person name="Zahm M."/>
            <person name="Kreplak J."/>
            <person name="Mayjonade B."/>
            <person name="Satge C."/>
            <person name="Perez M."/>
            <person name="Cauet S."/>
            <person name="Marande W."/>
            <person name="Chantry-Darmon C."/>
            <person name="Lopez-Roques C."/>
            <person name="Bouchez O."/>
            <person name="Berard A."/>
            <person name="Debelle F."/>
            <person name="Munos S."/>
            <person name="Bendahmane A."/>
            <person name="Berges H."/>
            <person name="Niebel A."/>
            <person name="Buitink J."/>
            <person name="Frugier F."/>
            <person name="Benhamed M."/>
            <person name="Crespi M."/>
            <person name="Gouzy J."/>
            <person name="Gamas P."/>
        </authorList>
    </citation>
    <scope>NUCLEOTIDE SEQUENCE [LARGE SCALE GENOMIC DNA]</scope>
    <source>
        <strain evidence="2">cv. Jemalong A17</strain>
    </source>
</reference>
<dbReference type="Gramene" id="rna48691">
    <property type="protein sequence ID" value="RHN42271.1"/>
    <property type="gene ID" value="gene48691"/>
</dbReference>
<evidence type="ECO:0000313" key="2">
    <source>
        <dbReference type="Proteomes" id="UP000265566"/>
    </source>
</evidence>
<evidence type="ECO:0000313" key="1">
    <source>
        <dbReference type="EMBL" id="RHN42271.1"/>
    </source>
</evidence>
<dbReference type="Proteomes" id="UP000265566">
    <property type="component" value="Chromosome 8"/>
</dbReference>
<accession>A0A396GQ29</accession>
<dbReference type="AlphaFoldDB" id="A0A396GQ29"/>
<name>A0A396GQ29_MEDTR</name>
<dbReference type="EMBL" id="PSQE01000008">
    <property type="protein sequence ID" value="RHN42271.1"/>
    <property type="molecule type" value="Genomic_DNA"/>
</dbReference>